<accession>A0ABT6E8H7</accession>
<dbReference type="RefSeq" id="WP_000640304.1">
    <property type="nucleotide sequence ID" value="NZ_JAFLPA010000001.1"/>
</dbReference>
<keyword evidence="2" id="KW-1185">Reference proteome</keyword>
<evidence type="ECO:0000313" key="1">
    <source>
        <dbReference type="EMBL" id="MDG0945053.1"/>
    </source>
</evidence>
<dbReference type="Proteomes" id="UP001221338">
    <property type="component" value="Unassembled WGS sequence"/>
</dbReference>
<dbReference type="EMBL" id="JARPRV010000040">
    <property type="protein sequence ID" value="MDG0945053.1"/>
    <property type="molecule type" value="Genomic_DNA"/>
</dbReference>
<name>A0ABT6E8H7_9BACI</name>
<gene>
    <name evidence="1" type="ORF">P6U22_28430</name>
</gene>
<sequence>MIYQVRISNETAKLMEELKLIYEKKMEVVVTKGNVLMHAFYDSEWVDNWEEINNQKVYLKNDFDIKPSALRPKLQISNEVEKGIKELKNDLPQKLGVRSVTIGVCIRLILKAAYIKNNKNIKPEKVQFEPKNNSRDKNVQVDIKFIKSILEKSRERISLKYDDEIKDIIFDVLNDIENEITK</sequence>
<evidence type="ECO:0000313" key="2">
    <source>
        <dbReference type="Proteomes" id="UP001221338"/>
    </source>
</evidence>
<proteinExistence type="predicted"/>
<reference evidence="1 2" key="1">
    <citation type="submission" date="2023-03" db="EMBL/GenBank/DDBJ databases">
        <title>Genetic diversity of Bacillus cereus sensu lato isolates from Slovenia.</title>
        <authorList>
            <person name="Abdelli M."/>
        </authorList>
    </citation>
    <scope>NUCLEOTIDE SEQUENCE [LARGE SCALE GENOMIC DNA]</scope>
    <source>
        <strain evidence="1 2">SIBC61B</strain>
    </source>
</reference>
<organism evidence="1 2">
    <name type="scientific">Bacillus paranthracis</name>
    <dbReference type="NCBI Taxonomy" id="2026186"/>
    <lineage>
        <taxon>Bacteria</taxon>
        <taxon>Bacillati</taxon>
        <taxon>Bacillota</taxon>
        <taxon>Bacilli</taxon>
        <taxon>Bacillales</taxon>
        <taxon>Bacillaceae</taxon>
        <taxon>Bacillus</taxon>
        <taxon>Bacillus cereus group</taxon>
    </lineage>
</organism>
<protein>
    <submittedName>
        <fullName evidence="1">Uncharacterized protein</fullName>
    </submittedName>
</protein>
<comment type="caution">
    <text evidence="1">The sequence shown here is derived from an EMBL/GenBank/DDBJ whole genome shotgun (WGS) entry which is preliminary data.</text>
</comment>